<reference evidence="3" key="1">
    <citation type="submission" date="2023-03" db="EMBL/GenBank/DDBJ databases">
        <title>Massive genome expansion in bonnet fungi (Mycena s.s.) driven by repeated elements and novel gene families across ecological guilds.</title>
        <authorList>
            <consortium name="Lawrence Berkeley National Laboratory"/>
            <person name="Harder C.B."/>
            <person name="Miyauchi S."/>
            <person name="Viragh M."/>
            <person name="Kuo A."/>
            <person name="Thoen E."/>
            <person name="Andreopoulos B."/>
            <person name="Lu D."/>
            <person name="Skrede I."/>
            <person name="Drula E."/>
            <person name="Henrissat B."/>
            <person name="Morin E."/>
            <person name="Kohler A."/>
            <person name="Barry K."/>
            <person name="LaButti K."/>
            <person name="Morin E."/>
            <person name="Salamov A."/>
            <person name="Lipzen A."/>
            <person name="Mereny Z."/>
            <person name="Hegedus B."/>
            <person name="Baldrian P."/>
            <person name="Stursova M."/>
            <person name="Weitz H."/>
            <person name="Taylor A."/>
            <person name="Grigoriev I.V."/>
            <person name="Nagy L.G."/>
            <person name="Martin F."/>
            <person name="Kauserud H."/>
        </authorList>
    </citation>
    <scope>NUCLEOTIDE SEQUENCE</scope>
    <source>
        <strain evidence="3">CBHHK182m</strain>
    </source>
</reference>
<keyword evidence="1" id="KW-0862">Zinc</keyword>
<dbReference type="PROSITE" id="PS50089">
    <property type="entry name" value="ZF_RING_2"/>
    <property type="match status" value="1"/>
</dbReference>
<organism evidence="3 4">
    <name type="scientific">Mycena metata</name>
    <dbReference type="NCBI Taxonomy" id="1033252"/>
    <lineage>
        <taxon>Eukaryota</taxon>
        <taxon>Fungi</taxon>
        <taxon>Dikarya</taxon>
        <taxon>Basidiomycota</taxon>
        <taxon>Agaricomycotina</taxon>
        <taxon>Agaricomycetes</taxon>
        <taxon>Agaricomycetidae</taxon>
        <taxon>Agaricales</taxon>
        <taxon>Marasmiineae</taxon>
        <taxon>Mycenaceae</taxon>
        <taxon>Mycena</taxon>
    </lineage>
</organism>
<evidence type="ECO:0000313" key="3">
    <source>
        <dbReference type="EMBL" id="KAJ7717356.1"/>
    </source>
</evidence>
<name>A0AAD7HCW6_9AGAR</name>
<feature type="domain" description="RING-type" evidence="2">
    <location>
        <begin position="67"/>
        <end position="112"/>
    </location>
</feature>
<dbReference type="InterPro" id="IPR047126">
    <property type="entry name" value="RNF141-like"/>
</dbReference>
<evidence type="ECO:0000313" key="4">
    <source>
        <dbReference type="Proteomes" id="UP001215598"/>
    </source>
</evidence>
<dbReference type="Proteomes" id="UP001215598">
    <property type="component" value="Unassembled WGS sequence"/>
</dbReference>
<dbReference type="EMBL" id="JARKIB010000278">
    <property type="protein sequence ID" value="KAJ7717356.1"/>
    <property type="molecule type" value="Genomic_DNA"/>
</dbReference>
<gene>
    <name evidence="3" type="ORF">B0H16DRAFT_1611533</name>
</gene>
<dbReference type="InterPro" id="IPR001841">
    <property type="entry name" value="Znf_RING"/>
</dbReference>
<dbReference type="GO" id="GO:0008270">
    <property type="term" value="F:zinc ion binding"/>
    <property type="evidence" value="ECO:0007669"/>
    <property type="project" value="UniProtKB-KW"/>
</dbReference>
<dbReference type="PANTHER" id="PTHR12109">
    <property type="entry name" value="RING FINGER PROTEIN 141-RELATED"/>
    <property type="match status" value="1"/>
</dbReference>
<evidence type="ECO:0000259" key="2">
    <source>
        <dbReference type="PROSITE" id="PS50089"/>
    </source>
</evidence>
<keyword evidence="1" id="KW-0479">Metal-binding</keyword>
<dbReference type="SUPFAM" id="SSF57850">
    <property type="entry name" value="RING/U-box"/>
    <property type="match status" value="1"/>
</dbReference>
<protein>
    <recommendedName>
        <fullName evidence="2">RING-type domain-containing protein</fullName>
    </recommendedName>
</protein>
<evidence type="ECO:0000256" key="1">
    <source>
        <dbReference type="PROSITE-ProRule" id="PRU00175"/>
    </source>
</evidence>
<keyword evidence="1" id="KW-0863">Zinc-finger</keyword>
<dbReference type="Gene3D" id="3.30.40.10">
    <property type="entry name" value="Zinc/RING finger domain, C3HC4 (zinc finger)"/>
    <property type="match status" value="1"/>
</dbReference>
<accession>A0AAD7HCW6</accession>
<proteinExistence type="predicted"/>
<dbReference type="Pfam" id="PF13639">
    <property type="entry name" value="zf-RING_2"/>
    <property type="match status" value="1"/>
</dbReference>
<comment type="caution">
    <text evidence="3">The sequence shown here is derived from an EMBL/GenBank/DDBJ whole genome shotgun (WGS) entry which is preliminary data.</text>
</comment>
<dbReference type="InterPro" id="IPR013083">
    <property type="entry name" value="Znf_RING/FYVE/PHD"/>
</dbReference>
<sequence>MTKEKEMYERKCAESGGQVHRELHAVKERLREKNTQLRVAREQSQKMLSIVKKFEGKHKDLAITLLCGVCCSTFDKPDILVYCGHSFSRVCLLQWFEQSMEQDLLHRCPLCRTPVNCVPVPNYALQFTLDVLFASGIIQAECKIMPDVRLPYDLYFHAEIDWEDEGDSGREENEDTRM</sequence>
<dbReference type="AlphaFoldDB" id="A0AAD7HCW6"/>
<keyword evidence="4" id="KW-1185">Reference proteome</keyword>